<dbReference type="Proteomes" id="UP001595969">
    <property type="component" value="Unassembled WGS sequence"/>
</dbReference>
<dbReference type="GO" id="GO:0016740">
    <property type="term" value="F:transferase activity"/>
    <property type="evidence" value="ECO:0007669"/>
    <property type="project" value="UniProtKB-KW"/>
</dbReference>
<dbReference type="EMBL" id="JBHSGS010000013">
    <property type="protein sequence ID" value="MFC4718649.1"/>
    <property type="molecule type" value="Genomic_DNA"/>
</dbReference>
<dbReference type="RefSeq" id="WP_204653960.1">
    <property type="nucleotide sequence ID" value="NZ_JAFBFD010000016.1"/>
</dbReference>
<dbReference type="InterPro" id="IPR003362">
    <property type="entry name" value="Bact_transf"/>
</dbReference>
<dbReference type="PANTHER" id="PTHR30576">
    <property type="entry name" value="COLANIC BIOSYNTHESIS UDP-GLUCOSE LIPID CARRIER TRANSFERASE"/>
    <property type="match status" value="1"/>
</dbReference>
<organism evidence="4 5">
    <name type="scientific">Enterococcus lemanii</name>
    <dbReference type="NCBI Taxonomy" id="1159752"/>
    <lineage>
        <taxon>Bacteria</taxon>
        <taxon>Bacillati</taxon>
        <taxon>Bacillota</taxon>
        <taxon>Bacilli</taxon>
        <taxon>Lactobacillales</taxon>
        <taxon>Enterococcaceae</taxon>
        <taxon>Enterococcus</taxon>
    </lineage>
</organism>
<evidence type="ECO:0000313" key="4">
    <source>
        <dbReference type="EMBL" id="MFC4718649.1"/>
    </source>
</evidence>
<evidence type="ECO:0000259" key="3">
    <source>
        <dbReference type="Pfam" id="PF02397"/>
    </source>
</evidence>
<keyword evidence="2" id="KW-0472">Membrane</keyword>
<dbReference type="Pfam" id="PF02397">
    <property type="entry name" value="Bac_transf"/>
    <property type="match status" value="1"/>
</dbReference>
<dbReference type="PANTHER" id="PTHR30576:SF10">
    <property type="entry name" value="SLL5057 PROTEIN"/>
    <property type="match status" value="1"/>
</dbReference>
<comment type="caution">
    <text evidence="4">The sequence shown here is derived from an EMBL/GenBank/DDBJ whole genome shotgun (WGS) entry which is preliminary data.</text>
</comment>
<feature type="transmembrane region" description="Helical" evidence="2">
    <location>
        <begin position="12"/>
        <end position="33"/>
    </location>
</feature>
<evidence type="ECO:0000313" key="5">
    <source>
        <dbReference type="Proteomes" id="UP001595969"/>
    </source>
</evidence>
<reference evidence="5" key="1">
    <citation type="journal article" date="2019" name="Int. J. Syst. Evol. Microbiol.">
        <title>The Global Catalogue of Microorganisms (GCM) 10K type strain sequencing project: providing services to taxonomists for standard genome sequencing and annotation.</title>
        <authorList>
            <consortium name="The Broad Institute Genomics Platform"/>
            <consortium name="The Broad Institute Genome Sequencing Center for Infectious Disease"/>
            <person name="Wu L."/>
            <person name="Ma J."/>
        </authorList>
    </citation>
    <scope>NUCLEOTIDE SEQUENCE [LARGE SCALE GENOMIC DNA]</scope>
    <source>
        <strain evidence="5">CGMCC 1.19032</strain>
    </source>
</reference>
<feature type="domain" description="Bacterial sugar transferase" evidence="3">
    <location>
        <begin position="7"/>
        <end position="185"/>
    </location>
</feature>
<sequence>MNYLKIKRILDVIFALLGLIFLSPLLLLITILIKLDSQGPVIFRQKRFGQHRKVFYILKFRTMKLETPSEVPTFLLENPEECITRTGKYLRKSSLDELPQLVNILKGEMSFVGPRPVVCQEISLIEERDRYHANEVPVGLTGWAQINGRDQVKTKEKARLDGEYVEKIGFWMDFKCLLLTATSLFNKDAVVEGKQDDFFEE</sequence>
<keyword evidence="4" id="KW-0808">Transferase</keyword>
<evidence type="ECO:0000256" key="1">
    <source>
        <dbReference type="ARBA" id="ARBA00006464"/>
    </source>
</evidence>
<proteinExistence type="inferred from homology"/>
<keyword evidence="5" id="KW-1185">Reference proteome</keyword>
<comment type="similarity">
    <text evidence="1">Belongs to the bacterial sugar transferase family.</text>
</comment>
<gene>
    <name evidence="4" type="ORF">ACFO5I_02675</name>
</gene>
<accession>A0ABV9MU35</accession>
<evidence type="ECO:0000256" key="2">
    <source>
        <dbReference type="SAM" id="Phobius"/>
    </source>
</evidence>
<keyword evidence="2" id="KW-1133">Transmembrane helix</keyword>
<keyword evidence="2" id="KW-0812">Transmembrane</keyword>
<protein>
    <submittedName>
        <fullName evidence="4">Sugar transferase</fullName>
    </submittedName>
</protein>
<name>A0ABV9MU35_9ENTE</name>